<dbReference type="PANTHER" id="PTHR12358">
    <property type="entry name" value="SPHINGOSINE KINASE"/>
    <property type="match status" value="1"/>
</dbReference>
<evidence type="ECO:0000259" key="12">
    <source>
        <dbReference type="PROSITE" id="PS50146"/>
    </source>
</evidence>
<feature type="domain" description="DAGKc" evidence="12">
    <location>
        <begin position="2"/>
        <end position="129"/>
    </location>
</feature>
<keyword evidence="8" id="KW-0460">Magnesium</keyword>
<accession>A0A851GIN1</accession>
<dbReference type="GO" id="GO:0016301">
    <property type="term" value="F:kinase activity"/>
    <property type="evidence" value="ECO:0007669"/>
    <property type="project" value="UniProtKB-KW"/>
</dbReference>
<evidence type="ECO:0000313" key="14">
    <source>
        <dbReference type="Proteomes" id="UP000557872"/>
    </source>
</evidence>
<comment type="caution">
    <text evidence="13">The sequence shown here is derived from an EMBL/GenBank/DDBJ whole genome shotgun (WGS) entry which is preliminary data.</text>
</comment>
<dbReference type="GO" id="GO:0008654">
    <property type="term" value="P:phospholipid biosynthetic process"/>
    <property type="evidence" value="ECO:0007669"/>
    <property type="project" value="UniProtKB-KW"/>
</dbReference>
<gene>
    <name evidence="13" type="ORF">HW115_14360</name>
</gene>
<dbReference type="SUPFAM" id="SSF111331">
    <property type="entry name" value="NAD kinase/diacylglycerol kinase-like"/>
    <property type="match status" value="1"/>
</dbReference>
<evidence type="ECO:0000256" key="9">
    <source>
        <dbReference type="ARBA" id="ARBA00023098"/>
    </source>
</evidence>
<keyword evidence="4" id="KW-0479">Metal-binding</keyword>
<dbReference type="EMBL" id="JACBAZ010000006">
    <property type="protein sequence ID" value="NWK56802.1"/>
    <property type="molecule type" value="Genomic_DNA"/>
</dbReference>
<dbReference type="Pfam" id="PF19279">
    <property type="entry name" value="YegS_C"/>
    <property type="match status" value="1"/>
</dbReference>
<dbReference type="InterPro" id="IPR005218">
    <property type="entry name" value="Diacylglycerol/lipid_kinase"/>
</dbReference>
<keyword evidence="14" id="KW-1185">Reference proteome</keyword>
<keyword evidence="7" id="KW-0067">ATP-binding</keyword>
<keyword evidence="5" id="KW-0547">Nucleotide-binding</keyword>
<evidence type="ECO:0000256" key="1">
    <source>
        <dbReference type="ARBA" id="ARBA00001946"/>
    </source>
</evidence>
<keyword evidence="2" id="KW-0444">Lipid biosynthesis</keyword>
<keyword evidence="9" id="KW-0443">Lipid metabolism</keyword>
<dbReference type="Pfam" id="PF00781">
    <property type="entry name" value="DAGK_cat"/>
    <property type="match status" value="1"/>
</dbReference>
<evidence type="ECO:0000256" key="4">
    <source>
        <dbReference type="ARBA" id="ARBA00022723"/>
    </source>
</evidence>
<dbReference type="AlphaFoldDB" id="A0A851GIN1"/>
<dbReference type="InterPro" id="IPR045540">
    <property type="entry name" value="YegS/DAGK_C"/>
</dbReference>
<evidence type="ECO:0000256" key="5">
    <source>
        <dbReference type="ARBA" id="ARBA00022741"/>
    </source>
</evidence>
<evidence type="ECO:0000256" key="8">
    <source>
        <dbReference type="ARBA" id="ARBA00022842"/>
    </source>
</evidence>
<proteinExistence type="predicted"/>
<keyword evidence="3" id="KW-0808">Transferase</keyword>
<evidence type="ECO:0000256" key="3">
    <source>
        <dbReference type="ARBA" id="ARBA00022679"/>
    </source>
</evidence>
<dbReference type="Gene3D" id="3.40.50.10330">
    <property type="entry name" value="Probable inorganic polyphosphate/atp-NAD kinase, domain 1"/>
    <property type="match status" value="1"/>
</dbReference>
<evidence type="ECO:0000256" key="2">
    <source>
        <dbReference type="ARBA" id="ARBA00022516"/>
    </source>
</evidence>
<organism evidence="13 14">
    <name type="scientific">Oceaniferula marina</name>
    <dbReference type="NCBI Taxonomy" id="2748318"/>
    <lineage>
        <taxon>Bacteria</taxon>
        <taxon>Pseudomonadati</taxon>
        <taxon>Verrucomicrobiota</taxon>
        <taxon>Verrucomicrobiia</taxon>
        <taxon>Verrucomicrobiales</taxon>
        <taxon>Verrucomicrobiaceae</taxon>
        <taxon>Oceaniferula</taxon>
    </lineage>
</organism>
<keyword evidence="10" id="KW-0594">Phospholipid biosynthesis</keyword>
<dbReference type="Proteomes" id="UP000557872">
    <property type="component" value="Unassembled WGS sequence"/>
</dbReference>
<dbReference type="NCBIfam" id="TIGR00147">
    <property type="entry name" value="YegS/Rv2252/BmrU family lipid kinase"/>
    <property type="match status" value="1"/>
</dbReference>
<evidence type="ECO:0000313" key="13">
    <source>
        <dbReference type="EMBL" id="NWK56802.1"/>
    </source>
</evidence>
<dbReference type="GO" id="GO:0005524">
    <property type="term" value="F:ATP binding"/>
    <property type="evidence" value="ECO:0007669"/>
    <property type="project" value="UniProtKB-KW"/>
</dbReference>
<dbReference type="InterPro" id="IPR017438">
    <property type="entry name" value="ATP-NAD_kinase_N"/>
</dbReference>
<dbReference type="InterPro" id="IPR001206">
    <property type="entry name" value="Diacylglycerol_kinase_cat_dom"/>
</dbReference>
<dbReference type="RefSeq" id="WP_178933605.1">
    <property type="nucleotide sequence ID" value="NZ_JACBAZ010000006.1"/>
</dbReference>
<evidence type="ECO:0000256" key="10">
    <source>
        <dbReference type="ARBA" id="ARBA00023209"/>
    </source>
</evidence>
<dbReference type="PROSITE" id="PS50146">
    <property type="entry name" value="DAGK"/>
    <property type="match status" value="1"/>
</dbReference>
<dbReference type="InterPro" id="IPR050187">
    <property type="entry name" value="Lipid_Phosphate_FormReg"/>
</dbReference>
<dbReference type="GO" id="GO:0046872">
    <property type="term" value="F:metal ion binding"/>
    <property type="evidence" value="ECO:0007669"/>
    <property type="project" value="UniProtKB-KW"/>
</dbReference>
<protein>
    <submittedName>
        <fullName evidence="13">Diacylglycerol kinase family lipid kinase</fullName>
    </submittedName>
</protein>
<dbReference type="Gene3D" id="2.60.200.40">
    <property type="match status" value="1"/>
</dbReference>
<dbReference type="PANTHER" id="PTHR12358:SF106">
    <property type="entry name" value="LIPID KINASE YEGS"/>
    <property type="match status" value="1"/>
</dbReference>
<comment type="cofactor">
    <cofactor evidence="1">
        <name>Mg(2+)</name>
        <dbReference type="ChEBI" id="CHEBI:18420"/>
    </cofactor>
</comment>
<evidence type="ECO:0000256" key="11">
    <source>
        <dbReference type="ARBA" id="ARBA00023264"/>
    </source>
</evidence>
<reference evidence="13 14" key="1">
    <citation type="submission" date="2020-07" db="EMBL/GenBank/DDBJ databases">
        <title>Roseicoccus Jingziensis gen. nov., sp. nov., isolated from coastal seawater.</title>
        <authorList>
            <person name="Feng X."/>
        </authorList>
    </citation>
    <scope>NUCLEOTIDE SEQUENCE [LARGE SCALE GENOMIC DNA]</scope>
    <source>
        <strain evidence="13 14">N1E253</strain>
    </source>
</reference>
<evidence type="ECO:0000256" key="7">
    <source>
        <dbReference type="ARBA" id="ARBA00022840"/>
    </source>
</evidence>
<dbReference type="SMART" id="SM00046">
    <property type="entry name" value="DAGKc"/>
    <property type="match status" value="1"/>
</dbReference>
<keyword evidence="6 13" id="KW-0418">Kinase</keyword>
<sequence length="320" mass="34812">MSDLPRYPLIFNPNARSQRGRRTLRFLMANAQNFALYASRSLDDARELTEKFVKDGEPVVVAAGGDGTLNGVVQALAGTETALGVLPAGTMNVFARELGLPFNSLKKSLDVLNAGYIKEVDLFEANGHAFMQMAGVGFDAQVIEETPWESKKVFGPMAYLMSAVRVLGDTPPKMKVTCDDGRVEEGVCVLAGNGSLYGGQIKLFNKADNCDEMLDVLVFTEAGYKLVTDSLKGLATGEMGSDRSSVNYLQARSFRIECDRDVPMEADGELIGRVRDVTLAPAKRKLRVVAPENMKNGLFSSMMKALLNGPRRNVDLGEQI</sequence>
<dbReference type="GO" id="GO:0005886">
    <property type="term" value="C:plasma membrane"/>
    <property type="evidence" value="ECO:0007669"/>
    <property type="project" value="TreeGrafter"/>
</dbReference>
<dbReference type="InterPro" id="IPR016064">
    <property type="entry name" value="NAD/diacylglycerol_kinase_sf"/>
</dbReference>
<name>A0A851GIN1_9BACT</name>
<keyword evidence="11" id="KW-1208">Phospholipid metabolism</keyword>
<evidence type="ECO:0000256" key="6">
    <source>
        <dbReference type="ARBA" id="ARBA00022777"/>
    </source>
</evidence>